<dbReference type="PRINTS" id="PR00080">
    <property type="entry name" value="SDRFAMILY"/>
</dbReference>
<dbReference type="PANTHER" id="PTHR24321:SF14">
    <property type="entry name" value="SHORT-CHAIN TYPE DEHYDROGENASE_REDUCTASE BLR2146-RELATED"/>
    <property type="match status" value="1"/>
</dbReference>
<dbReference type="Proteomes" id="UP000056968">
    <property type="component" value="Chromosome"/>
</dbReference>
<gene>
    <name evidence="4" type="ORF">ATN00_17760</name>
</gene>
<name>A0A0S3F553_9SPHN</name>
<dbReference type="CDD" id="cd05233">
    <property type="entry name" value="SDR_c"/>
    <property type="match status" value="1"/>
</dbReference>
<dbReference type="Gene3D" id="3.40.50.720">
    <property type="entry name" value="NAD(P)-binding Rossmann-like Domain"/>
    <property type="match status" value="1"/>
</dbReference>
<evidence type="ECO:0000313" key="5">
    <source>
        <dbReference type="Proteomes" id="UP000056968"/>
    </source>
</evidence>
<dbReference type="Pfam" id="PF13561">
    <property type="entry name" value="adh_short_C2"/>
    <property type="match status" value="1"/>
</dbReference>
<dbReference type="KEGG" id="sbd:ATN00_17760"/>
<dbReference type="InterPro" id="IPR036291">
    <property type="entry name" value="NAD(P)-bd_dom_sf"/>
</dbReference>
<dbReference type="AlphaFoldDB" id="A0A0S3F553"/>
<dbReference type="PANTHER" id="PTHR24321">
    <property type="entry name" value="DEHYDROGENASES, SHORT CHAIN"/>
    <property type="match status" value="1"/>
</dbReference>
<evidence type="ECO:0000313" key="4">
    <source>
        <dbReference type="EMBL" id="ALR22754.1"/>
    </source>
</evidence>
<dbReference type="InterPro" id="IPR002347">
    <property type="entry name" value="SDR_fam"/>
</dbReference>
<dbReference type="FunFam" id="3.40.50.720:FF:000084">
    <property type="entry name" value="Short-chain dehydrogenase reductase"/>
    <property type="match status" value="1"/>
</dbReference>
<dbReference type="OrthoDB" id="7064009at2"/>
<keyword evidence="2" id="KW-0560">Oxidoreductase</keyword>
<accession>A0A0S3F553</accession>
<evidence type="ECO:0000256" key="1">
    <source>
        <dbReference type="ARBA" id="ARBA00006484"/>
    </source>
</evidence>
<proteinExistence type="inferred from homology"/>
<dbReference type="STRING" id="1332080.ATN00_17760"/>
<dbReference type="RefSeq" id="WP_062068970.1">
    <property type="nucleotide sequence ID" value="NZ_CP013264.1"/>
</dbReference>
<protein>
    <submittedName>
        <fullName evidence="4">Short-chain dehydrogenase</fullName>
    </submittedName>
</protein>
<dbReference type="SUPFAM" id="SSF51735">
    <property type="entry name" value="NAD(P)-binding Rossmann-fold domains"/>
    <property type="match status" value="1"/>
</dbReference>
<reference evidence="4 5" key="1">
    <citation type="submission" date="2015-11" db="EMBL/GenBank/DDBJ databases">
        <title>A Two-component Flavoprotein Monooxygenase System MeaXY Responsible for para-Hydroxylation of 2-Methyl-6-ethylaniline and 2,6-Diethylaniline in Sphingobium baderi DE-13.</title>
        <authorList>
            <person name="Cheng M."/>
            <person name="Meng Q."/>
            <person name="Yang Y."/>
            <person name="Chu C."/>
            <person name="Yan X."/>
            <person name="He J."/>
            <person name="Li S."/>
        </authorList>
    </citation>
    <scope>NUCLEOTIDE SEQUENCE [LARGE SCALE GENOMIC DNA]</scope>
    <source>
        <strain evidence="4 5">DE-13</strain>
    </source>
</reference>
<keyword evidence="5" id="KW-1185">Reference proteome</keyword>
<sequence length="266" mass="27702">MKRLENKVAIVTGGGGGIGAAVARRLVSEGASVVIADLFEDAAAKAAEPLGDKALAVQFDAANPQSVKDMVDRTVGHFGRVDILHNNAAMTDPVKSPQDTTAPDIPLPIWQEILDINLTGYLLGCKYAIPHMVAGGGGSIINTASNSGTAGDLARIAYGSTKAAIIGLTKYVATQHGRQNIRCNSIAPGVVLTPALEKTVPGLKEIIQRHILTPEFGTPDDIAALVAFLASDESRYITGENISISGGGLVHQPHYADLLAFMEAGD</sequence>
<evidence type="ECO:0000256" key="3">
    <source>
        <dbReference type="ARBA" id="ARBA00051383"/>
    </source>
</evidence>
<comment type="similarity">
    <text evidence="1">Belongs to the short-chain dehydrogenases/reductases (SDR) family.</text>
</comment>
<dbReference type="PRINTS" id="PR00081">
    <property type="entry name" value="GDHRDH"/>
</dbReference>
<evidence type="ECO:0000256" key="2">
    <source>
        <dbReference type="ARBA" id="ARBA00023002"/>
    </source>
</evidence>
<organism evidence="4 5">
    <name type="scientific">Sphingobium baderi</name>
    <dbReference type="NCBI Taxonomy" id="1332080"/>
    <lineage>
        <taxon>Bacteria</taxon>
        <taxon>Pseudomonadati</taxon>
        <taxon>Pseudomonadota</taxon>
        <taxon>Alphaproteobacteria</taxon>
        <taxon>Sphingomonadales</taxon>
        <taxon>Sphingomonadaceae</taxon>
        <taxon>Sphingobium</taxon>
    </lineage>
</organism>
<comment type="catalytic activity">
    <reaction evidence="3">
        <text>2,5-dichlorocyclohexa-2,5-dien-1,4-diol + NAD(+) = 2,5-dichlorohydroquinone + NADH + H(+)</text>
        <dbReference type="Rhea" id="RHEA:15741"/>
        <dbReference type="ChEBI" id="CHEBI:15378"/>
        <dbReference type="ChEBI" id="CHEBI:27545"/>
        <dbReference type="ChEBI" id="CHEBI:28975"/>
        <dbReference type="ChEBI" id="CHEBI:57540"/>
        <dbReference type="ChEBI" id="CHEBI:57945"/>
    </reaction>
</comment>
<dbReference type="GO" id="GO:0016491">
    <property type="term" value="F:oxidoreductase activity"/>
    <property type="evidence" value="ECO:0007669"/>
    <property type="project" value="UniProtKB-KW"/>
</dbReference>
<dbReference type="EMBL" id="CP013264">
    <property type="protein sequence ID" value="ALR22754.1"/>
    <property type="molecule type" value="Genomic_DNA"/>
</dbReference>